<organism evidence="2 3">
    <name type="scientific">[Clostridium] leptum DSM 753</name>
    <dbReference type="NCBI Taxonomy" id="428125"/>
    <lineage>
        <taxon>Bacteria</taxon>
        <taxon>Bacillati</taxon>
        <taxon>Bacillota</taxon>
        <taxon>Clostridia</taxon>
        <taxon>Eubacteriales</taxon>
        <taxon>Oscillospiraceae</taxon>
        <taxon>Oscillospiraceae incertae sedis</taxon>
    </lineage>
</organism>
<protein>
    <submittedName>
        <fullName evidence="2">Uncharacterized protein</fullName>
    </submittedName>
</protein>
<dbReference type="Proteomes" id="UP000003490">
    <property type="component" value="Unassembled WGS sequence"/>
</dbReference>
<dbReference type="HOGENOM" id="CLU_3042043_0_0_9"/>
<reference evidence="2 3" key="2">
    <citation type="submission" date="2007-08" db="EMBL/GenBank/DDBJ databases">
        <authorList>
            <person name="Fulton L."/>
            <person name="Clifton S."/>
            <person name="Fulton B."/>
            <person name="Xu J."/>
            <person name="Minx P."/>
            <person name="Pepin K.H."/>
            <person name="Johnson M."/>
            <person name="Thiruvilangam P."/>
            <person name="Bhonagiri V."/>
            <person name="Nash W.E."/>
            <person name="Wang C."/>
            <person name="Mardis E.R."/>
            <person name="Wilson R.K."/>
        </authorList>
    </citation>
    <scope>NUCLEOTIDE SEQUENCE [LARGE SCALE GENOMIC DNA]</scope>
    <source>
        <strain evidence="2 3">DSM 753</strain>
    </source>
</reference>
<sequence>MINSSISIIFRSEGSSKIKKPSAKFAEGGKSAVPPQFTTASQPWPHGYDNTLAL</sequence>
<gene>
    <name evidence="2" type="ORF">CLOLEP_03156</name>
</gene>
<reference evidence="2 3" key="1">
    <citation type="submission" date="2007-08" db="EMBL/GenBank/DDBJ databases">
        <title>Draft genome sequence of Clostridium leptum (DSM 753).</title>
        <authorList>
            <person name="Sudarsanam P."/>
            <person name="Ley R."/>
            <person name="Guruge J."/>
            <person name="Turnbaugh P.J."/>
            <person name="Mahowald M."/>
            <person name="Liep D."/>
            <person name="Gordon J."/>
        </authorList>
    </citation>
    <scope>NUCLEOTIDE SEQUENCE [LARGE SCALE GENOMIC DNA]</scope>
    <source>
        <strain evidence="2 3">DSM 753</strain>
    </source>
</reference>
<accession>A7VX34</accession>
<feature type="region of interest" description="Disordered" evidence="1">
    <location>
        <begin position="21"/>
        <end position="46"/>
    </location>
</feature>
<proteinExistence type="predicted"/>
<comment type="caution">
    <text evidence="2">The sequence shown here is derived from an EMBL/GenBank/DDBJ whole genome shotgun (WGS) entry which is preliminary data.</text>
</comment>
<evidence type="ECO:0000256" key="1">
    <source>
        <dbReference type="SAM" id="MobiDB-lite"/>
    </source>
</evidence>
<evidence type="ECO:0000313" key="2">
    <source>
        <dbReference type="EMBL" id="EDO60330.1"/>
    </source>
</evidence>
<dbReference type="EMBL" id="ABCB02000020">
    <property type="protein sequence ID" value="EDO60330.1"/>
    <property type="molecule type" value="Genomic_DNA"/>
</dbReference>
<evidence type="ECO:0000313" key="3">
    <source>
        <dbReference type="Proteomes" id="UP000003490"/>
    </source>
</evidence>
<name>A7VX34_9FIRM</name>
<dbReference type="AlphaFoldDB" id="A7VX34"/>